<dbReference type="AlphaFoldDB" id="A0AB36V8G6"/>
<keyword evidence="2" id="KW-0472">Membrane</keyword>
<keyword evidence="2" id="KW-0812">Transmembrane</keyword>
<feature type="coiled-coil region" evidence="1">
    <location>
        <begin position="77"/>
        <end position="128"/>
    </location>
</feature>
<proteinExistence type="predicted"/>
<evidence type="ECO:0000256" key="2">
    <source>
        <dbReference type="SAM" id="Phobius"/>
    </source>
</evidence>
<dbReference type="EMBL" id="NUPM01000012">
    <property type="protein sequence ID" value="PGZ02213.1"/>
    <property type="molecule type" value="Genomic_DNA"/>
</dbReference>
<sequence length="228" mass="26370">MKLTLFTISNEQIKEQLSKLQTKVESLEAVKDVQDKIISAKDSQISFLNDQIGNILSFVGIITGVVILVFGYVAWLNKQAQNKVKQAKDLINQNQETATIAQEKLNELEEKQLLLQKQTNAIENLQKFEMITAQIQRDLAFIQRRFNKDRSYCVGEQKNEFNELSHENSNLEVKYLLLSTEIKDKIAKNITIVKDDIQNIEQLQNEIDKFNEKYFEFYGSIRTSGSEE</sequence>
<evidence type="ECO:0008006" key="5">
    <source>
        <dbReference type="Google" id="ProtNLM"/>
    </source>
</evidence>
<feature type="transmembrane region" description="Helical" evidence="2">
    <location>
        <begin position="55"/>
        <end position="76"/>
    </location>
</feature>
<gene>
    <name evidence="3" type="ORF">COE48_18145</name>
</gene>
<evidence type="ECO:0000313" key="3">
    <source>
        <dbReference type="EMBL" id="PGZ02213.1"/>
    </source>
</evidence>
<name>A0AB36V8G6_BACTU</name>
<evidence type="ECO:0000313" key="4">
    <source>
        <dbReference type="Proteomes" id="UP000223445"/>
    </source>
</evidence>
<dbReference type="Proteomes" id="UP000223445">
    <property type="component" value="Unassembled WGS sequence"/>
</dbReference>
<dbReference type="RefSeq" id="WP_098916579.1">
    <property type="nucleotide sequence ID" value="NZ_NUPM01000012.1"/>
</dbReference>
<accession>A0AB36V8G6</accession>
<protein>
    <recommendedName>
        <fullName evidence="5">SpbB protein</fullName>
    </recommendedName>
</protein>
<organism evidence="3 4">
    <name type="scientific">Bacillus thuringiensis</name>
    <dbReference type="NCBI Taxonomy" id="1428"/>
    <lineage>
        <taxon>Bacteria</taxon>
        <taxon>Bacillati</taxon>
        <taxon>Bacillota</taxon>
        <taxon>Bacilli</taxon>
        <taxon>Bacillales</taxon>
        <taxon>Bacillaceae</taxon>
        <taxon>Bacillus</taxon>
        <taxon>Bacillus cereus group</taxon>
    </lineage>
</organism>
<reference evidence="3 4" key="1">
    <citation type="submission" date="2017-09" db="EMBL/GenBank/DDBJ databases">
        <title>Large-scale bioinformatics analysis of Bacillus genomes uncovers conserved roles of natural products in bacterial physiology.</title>
        <authorList>
            <consortium name="Agbiome Team Llc"/>
            <person name="Bleich R.M."/>
            <person name="Grubbs K.J."/>
            <person name="Santa Maria K.C."/>
            <person name="Allen S.E."/>
            <person name="Farag S."/>
            <person name="Shank E.A."/>
            <person name="Bowers A."/>
        </authorList>
    </citation>
    <scope>NUCLEOTIDE SEQUENCE [LARGE SCALE GENOMIC DNA]</scope>
    <source>
        <strain evidence="3 4">AFS030179</strain>
    </source>
</reference>
<keyword evidence="2" id="KW-1133">Transmembrane helix</keyword>
<keyword evidence="1" id="KW-0175">Coiled coil</keyword>
<feature type="coiled-coil region" evidence="1">
    <location>
        <begin position="154"/>
        <end position="213"/>
    </location>
</feature>
<evidence type="ECO:0000256" key="1">
    <source>
        <dbReference type="SAM" id="Coils"/>
    </source>
</evidence>
<comment type="caution">
    <text evidence="3">The sequence shown here is derived from an EMBL/GenBank/DDBJ whole genome shotgun (WGS) entry which is preliminary data.</text>
</comment>